<organism evidence="2 3">
    <name type="scientific">Gemmobacter megaterium</name>
    <dbReference type="NCBI Taxonomy" id="1086013"/>
    <lineage>
        <taxon>Bacteria</taxon>
        <taxon>Pseudomonadati</taxon>
        <taxon>Pseudomonadota</taxon>
        <taxon>Alphaproteobacteria</taxon>
        <taxon>Rhodobacterales</taxon>
        <taxon>Paracoccaceae</taxon>
        <taxon>Gemmobacter</taxon>
    </lineage>
</organism>
<gene>
    <name evidence="2" type="ORF">SAMN05421774_101886</name>
</gene>
<keyword evidence="1" id="KW-0378">Hydrolase</keyword>
<dbReference type="Proteomes" id="UP000186141">
    <property type="component" value="Unassembled WGS sequence"/>
</dbReference>
<dbReference type="PRINTS" id="PR00413">
    <property type="entry name" value="HADHALOGNASE"/>
</dbReference>
<dbReference type="InterPro" id="IPR006439">
    <property type="entry name" value="HAD-SF_hydro_IA"/>
</dbReference>
<evidence type="ECO:0000256" key="1">
    <source>
        <dbReference type="ARBA" id="ARBA00022801"/>
    </source>
</evidence>
<dbReference type="STRING" id="1086013.SAMN05421774_101886"/>
<dbReference type="SFLD" id="SFLDG01129">
    <property type="entry name" value="C1.5:_HAD__Beta-PGM__Phosphata"/>
    <property type="match status" value="1"/>
</dbReference>
<sequence length="205" mass="21994">MRAVAFDCFGTLLRITEPTNPWRPLLAEARRQPGARMLDPRREPILTIEEFAAACGVPFRPKWRDDLDREIASIAVMPDALPVLSSLRAAGFRLALASNLATAYVEPALALLGDSIDTDCLSCDPEILAVKPEPAFFSALQRKIVLPAAEILMVGDSLASDVEGAKAASMAALHLVSGETSPRPGQIRHLADVPQFLGLNQPGSS</sequence>
<dbReference type="InterPro" id="IPR036412">
    <property type="entry name" value="HAD-like_sf"/>
</dbReference>
<dbReference type="NCBIfam" id="TIGR01549">
    <property type="entry name" value="HAD-SF-IA-v1"/>
    <property type="match status" value="1"/>
</dbReference>
<name>A0A1N7L3L3_9RHOB</name>
<evidence type="ECO:0000313" key="2">
    <source>
        <dbReference type="EMBL" id="SIS68442.1"/>
    </source>
</evidence>
<keyword evidence="3" id="KW-1185">Reference proteome</keyword>
<dbReference type="AlphaFoldDB" id="A0A1N7L3L3"/>
<dbReference type="SUPFAM" id="SSF56784">
    <property type="entry name" value="HAD-like"/>
    <property type="match status" value="1"/>
</dbReference>
<dbReference type="InterPro" id="IPR023214">
    <property type="entry name" value="HAD_sf"/>
</dbReference>
<dbReference type="RefSeq" id="WP_188475524.1">
    <property type="nucleotide sequence ID" value="NZ_BMEH01000001.1"/>
</dbReference>
<dbReference type="EMBL" id="FTOT01000001">
    <property type="protein sequence ID" value="SIS68442.1"/>
    <property type="molecule type" value="Genomic_DNA"/>
</dbReference>
<evidence type="ECO:0000313" key="3">
    <source>
        <dbReference type="Proteomes" id="UP000186141"/>
    </source>
</evidence>
<proteinExistence type="predicted"/>
<reference evidence="2 3" key="1">
    <citation type="submission" date="2017-01" db="EMBL/GenBank/DDBJ databases">
        <authorList>
            <person name="Mah S.A."/>
            <person name="Swanson W.J."/>
            <person name="Moy G.W."/>
            <person name="Vacquier V.D."/>
        </authorList>
    </citation>
    <scope>NUCLEOTIDE SEQUENCE [LARGE SCALE GENOMIC DNA]</scope>
    <source>
        <strain evidence="2 3">DSM 26375</strain>
    </source>
</reference>
<protein>
    <submittedName>
        <fullName evidence="2">Haloacid dehalogenase superfamily, subfamily IA, variant 1 with third motif having Dx(3-4)D or Dx(3-4)E</fullName>
    </submittedName>
</protein>
<dbReference type="PANTHER" id="PTHR43316">
    <property type="entry name" value="HYDROLASE, HALOACID DELAHOGENASE-RELATED"/>
    <property type="match status" value="1"/>
</dbReference>
<accession>A0A1N7L3L3</accession>
<dbReference type="Gene3D" id="3.40.50.1000">
    <property type="entry name" value="HAD superfamily/HAD-like"/>
    <property type="match status" value="1"/>
</dbReference>
<dbReference type="Pfam" id="PF00702">
    <property type="entry name" value="Hydrolase"/>
    <property type="match status" value="1"/>
</dbReference>
<dbReference type="SFLD" id="SFLDS00003">
    <property type="entry name" value="Haloacid_Dehalogenase"/>
    <property type="match status" value="1"/>
</dbReference>
<dbReference type="PANTHER" id="PTHR43316:SF3">
    <property type="entry name" value="HALOACID DEHALOGENASE, TYPE II (AFU_ORTHOLOGUE AFUA_2G07750)-RELATED"/>
    <property type="match status" value="1"/>
</dbReference>
<dbReference type="InterPro" id="IPR051540">
    <property type="entry name" value="S-2-haloacid_dehalogenase"/>
</dbReference>
<dbReference type="GO" id="GO:0016787">
    <property type="term" value="F:hydrolase activity"/>
    <property type="evidence" value="ECO:0007669"/>
    <property type="project" value="UniProtKB-KW"/>
</dbReference>